<evidence type="ECO:0000313" key="1">
    <source>
        <dbReference type="EMBL" id="GHD38801.1"/>
    </source>
</evidence>
<comment type="caution">
    <text evidence="1">The sequence shown here is derived from an EMBL/GenBank/DDBJ whole genome shotgun (WGS) entry which is preliminary data.</text>
</comment>
<name>A0A918XM77_9GAMM</name>
<dbReference type="InterPro" id="IPR029044">
    <property type="entry name" value="Nucleotide-diphossugar_trans"/>
</dbReference>
<evidence type="ECO:0000313" key="2">
    <source>
        <dbReference type="Proteomes" id="UP000644693"/>
    </source>
</evidence>
<reference evidence="1" key="2">
    <citation type="submission" date="2020-09" db="EMBL/GenBank/DDBJ databases">
        <authorList>
            <person name="Sun Q."/>
            <person name="Kim S."/>
        </authorList>
    </citation>
    <scope>NUCLEOTIDE SEQUENCE</scope>
    <source>
        <strain evidence="1">KCTC 23430</strain>
    </source>
</reference>
<gene>
    <name evidence="1" type="ORF">GCM10007053_29710</name>
</gene>
<protein>
    <submittedName>
        <fullName evidence="1">Hemolytic protein HlpA</fullName>
    </submittedName>
</protein>
<dbReference type="SUPFAM" id="SSF53448">
    <property type="entry name" value="Nucleotide-diphospho-sugar transferases"/>
    <property type="match status" value="1"/>
</dbReference>
<sequence>MLVPPILIIAFNRPTCLERLIAALRDVKPSRIYFACDGPRVGVDGEEALVETVRSKIETVDWPCRVEKRISEVNLGCKAGVASAIDWFFDNEEEGIILEDDCIPGRDFFHFCEQMLSRYRNVEQVFAITGNNFQNDWLPDASTYYYSKYMHVWGWATWRRAWRSYDGNLTFLPELLSSAEWASLHPNQRERTYWEKILHRVRGNKIDTWDYSWAASIWWNKGLVVTPQVNLVSNIGFGADATHTVSKDSAFANMSVGSMGECKAPRLQQASQVADEYVFATMFNSKRPLSIRLFRWLESLRKKARKH</sequence>
<dbReference type="Gene3D" id="3.90.550.10">
    <property type="entry name" value="Spore Coat Polysaccharide Biosynthesis Protein SpsA, Chain A"/>
    <property type="match status" value="1"/>
</dbReference>
<dbReference type="AlphaFoldDB" id="A0A918XM77"/>
<keyword evidence="2" id="KW-1185">Reference proteome</keyword>
<organism evidence="1 2">
    <name type="scientific">Parahalioglobus pacificus</name>
    <dbReference type="NCBI Taxonomy" id="930806"/>
    <lineage>
        <taxon>Bacteria</taxon>
        <taxon>Pseudomonadati</taxon>
        <taxon>Pseudomonadota</taxon>
        <taxon>Gammaproteobacteria</taxon>
        <taxon>Cellvibrionales</taxon>
        <taxon>Halieaceae</taxon>
        <taxon>Parahalioglobus</taxon>
    </lineage>
</organism>
<reference evidence="1" key="1">
    <citation type="journal article" date="2014" name="Int. J. Syst. Evol. Microbiol.">
        <title>Complete genome sequence of Corynebacterium casei LMG S-19264T (=DSM 44701T), isolated from a smear-ripened cheese.</title>
        <authorList>
            <consortium name="US DOE Joint Genome Institute (JGI-PGF)"/>
            <person name="Walter F."/>
            <person name="Albersmeier A."/>
            <person name="Kalinowski J."/>
            <person name="Ruckert C."/>
        </authorList>
    </citation>
    <scope>NUCLEOTIDE SEQUENCE</scope>
    <source>
        <strain evidence="1">KCTC 23430</strain>
    </source>
</reference>
<proteinExistence type="predicted"/>
<dbReference type="EMBL" id="BMYM01000004">
    <property type="protein sequence ID" value="GHD38801.1"/>
    <property type="molecule type" value="Genomic_DNA"/>
</dbReference>
<accession>A0A918XM77</accession>
<dbReference type="Proteomes" id="UP000644693">
    <property type="component" value="Unassembled WGS sequence"/>
</dbReference>